<reference evidence="1" key="2">
    <citation type="submission" date="2022-01" db="EMBL/GenBank/DDBJ databases">
        <authorList>
            <person name="Yamashiro T."/>
            <person name="Shiraishi A."/>
            <person name="Satake H."/>
            <person name="Nakayama K."/>
        </authorList>
    </citation>
    <scope>NUCLEOTIDE SEQUENCE</scope>
</reference>
<reference evidence="1" key="1">
    <citation type="journal article" date="2022" name="Int. J. Mol. Sci.">
        <title>Draft Genome of Tanacetum Coccineum: Genomic Comparison of Closely Related Tanacetum-Family Plants.</title>
        <authorList>
            <person name="Yamashiro T."/>
            <person name="Shiraishi A."/>
            <person name="Nakayama K."/>
            <person name="Satake H."/>
        </authorList>
    </citation>
    <scope>NUCLEOTIDE SEQUENCE</scope>
</reference>
<name>A0ABQ5IPT3_9ASTR</name>
<evidence type="ECO:0000313" key="1">
    <source>
        <dbReference type="EMBL" id="GJU01412.1"/>
    </source>
</evidence>
<evidence type="ECO:0000313" key="2">
    <source>
        <dbReference type="Proteomes" id="UP001151760"/>
    </source>
</evidence>
<gene>
    <name evidence="1" type="ORF">Tco_1111750</name>
</gene>
<accession>A0ABQ5IPT3</accession>
<keyword evidence="2" id="KW-1185">Reference proteome</keyword>
<organism evidence="1 2">
    <name type="scientific">Tanacetum coccineum</name>
    <dbReference type="NCBI Taxonomy" id="301880"/>
    <lineage>
        <taxon>Eukaryota</taxon>
        <taxon>Viridiplantae</taxon>
        <taxon>Streptophyta</taxon>
        <taxon>Embryophyta</taxon>
        <taxon>Tracheophyta</taxon>
        <taxon>Spermatophyta</taxon>
        <taxon>Magnoliopsida</taxon>
        <taxon>eudicotyledons</taxon>
        <taxon>Gunneridae</taxon>
        <taxon>Pentapetalae</taxon>
        <taxon>asterids</taxon>
        <taxon>campanulids</taxon>
        <taxon>Asterales</taxon>
        <taxon>Asteraceae</taxon>
        <taxon>Asteroideae</taxon>
        <taxon>Anthemideae</taxon>
        <taxon>Anthemidinae</taxon>
        <taxon>Tanacetum</taxon>
    </lineage>
</organism>
<sequence>MMEEYNHQISFRADQLPITKISYVVNQNKEDMLLQSLRAKFQWVINQAKKLGLPPPPALATFGMTDEDKKRKGQRFSKKNTDIAFQRESEFHLTPTTQLIRIQNQIKVDSEIADEMFTKMTYVIEARSDCIEARKIVEKNLDNLG</sequence>
<dbReference type="Proteomes" id="UP001151760">
    <property type="component" value="Unassembled WGS sequence"/>
</dbReference>
<protein>
    <submittedName>
        <fullName evidence="1">Uncharacterized protein</fullName>
    </submittedName>
</protein>
<proteinExistence type="predicted"/>
<comment type="caution">
    <text evidence="1">The sequence shown here is derived from an EMBL/GenBank/DDBJ whole genome shotgun (WGS) entry which is preliminary data.</text>
</comment>
<dbReference type="EMBL" id="BQNB010020962">
    <property type="protein sequence ID" value="GJU01412.1"/>
    <property type="molecule type" value="Genomic_DNA"/>
</dbReference>